<feature type="compositionally biased region" description="Acidic residues" evidence="2">
    <location>
        <begin position="1"/>
        <end position="13"/>
    </location>
</feature>
<feature type="region of interest" description="Disordered" evidence="2">
    <location>
        <begin position="1"/>
        <end position="44"/>
    </location>
</feature>
<feature type="compositionally biased region" description="Acidic residues" evidence="2">
    <location>
        <begin position="35"/>
        <end position="44"/>
    </location>
</feature>
<evidence type="ECO:0000256" key="2">
    <source>
        <dbReference type="SAM" id="MobiDB-lite"/>
    </source>
</evidence>
<name>A0A8J2PGC3_9HEXA</name>
<dbReference type="InterPro" id="IPR005374">
    <property type="entry name" value="BBLN_eukaryota"/>
</dbReference>
<sequence length="140" mass="15478">MDDLVEELNESEEPSFNLYADEFRNSSSPTFPPTFDDDDEEDFSSQEFSALNQQLDQLQSALDLLESRNADIHSELLQLLQSNREVRRCITEELASEGSGTASEANSSAEMSGEPENTSDDPGVKVTPGDLKLEKCSLNP</sequence>
<keyword evidence="4" id="KW-1185">Reference proteome</keyword>
<feature type="compositionally biased region" description="Basic and acidic residues" evidence="2">
    <location>
        <begin position="131"/>
        <end position="140"/>
    </location>
</feature>
<organism evidence="3 4">
    <name type="scientific">Allacma fusca</name>
    <dbReference type="NCBI Taxonomy" id="39272"/>
    <lineage>
        <taxon>Eukaryota</taxon>
        <taxon>Metazoa</taxon>
        <taxon>Ecdysozoa</taxon>
        <taxon>Arthropoda</taxon>
        <taxon>Hexapoda</taxon>
        <taxon>Collembola</taxon>
        <taxon>Symphypleona</taxon>
        <taxon>Sminthuridae</taxon>
        <taxon>Allacma</taxon>
    </lineage>
</organism>
<dbReference type="PANTHER" id="PTHR34344">
    <property type="entry name" value="UPF0184 PROTEIN C9ORF16"/>
    <property type="match status" value="1"/>
</dbReference>
<gene>
    <name evidence="3" type="ORF">AFUS01_LOCUS24639</name>
</gene>
<dbReference type="OrthoDB" id="10050612at2759"/>
<dbReference type="Proteomes" id="UP000708208">
    <property type="component" value="Unassembled WGS sequence"/>
</dbReference>
<dbReference type="AlphaFoldDB" id="A0A8J2PGC3"/>
<dbReference type="PANTHER" id="PTHR34344:SF1">
    <property type="entry name" value="BUBLIN COILED-COIL PROTEIN"/>
    <property type="match status" value="1"/>
</dbReference>
<feature type="coiled-coil region" evidence="1">
    <location>
        <begin position="48"/>
        <end position="75"/>
    </location>
</feature>
<evidence type="ECO:0000313" key="3">
    <source>
        <dbReference type="EMBL" id="CAG7786055.1"/>
    </source>
</evidence>
<proteinExistence type="predicted"/>
<accession>A0A8J2PGC3</accession>
<feature type="region of interest" description="Disordered" evidence="2">
    <location>
        <begin position="93"/>
        <end position="140"/>
    </location>
</feature>
<dbReference type="EMBL" id="CAJVCH010309748">
    <property type="protein sequence ID" value="CAG7786055.1"/>
    <property type="molecule type" value="Genomic_DNA"/>
</dbReference>
<keyword evidence="1" id="KW-0175">Coiled coil</keyword>
<dbReference type="Pfam" id="PF03670">
    <property type="entry name" value="UPF0184"/>
    <property type="match status" value="1"/>
</dbReference>
<evidence type="ECO:0000313" key="4">
    <source>
        <dbReference type="Proteomes" id="UP000708208"/>
    </source>
</evidence>
<comment type="caution">
    <text evidence="3">The sequence shown here is derived from an EMBL/GenBank/DDBJ whole genome shotgun (WGS) entry which is preliminary data.</text>
</comment>
<reference evidence="3" key="1">
    <citation type="submission" date="2021-06" db="EMBL/GenBank/DDBJ databases">
        <authorList>
            <person name="Hodson N. C."/>
            <person name="Mongue J. A."/>
            <person name="Jaron S. K."/>
        </authorList>
    </citation>
    <scope>NUCLEOTIDE SEQUENCE</scope>
</reference>
<protein>
    <submittedName>
        <fullName evidence="3">Uncharacterized protein</fullName>
    </submittedName>
</protein>
<evidence type="ECO:0000256" key="1">
    <source>
        <dbReference type="SAM" id="Coils"/>
    </source>
</evidence>
<feature type="compositionally biased region" description="Polar residues" evidence="2">
    <location>
        <begin position="98"/>
        <end position="110"/>
    </location>
</feature>